<comment type="caution">
    <text evidence="2">The sequence shown here is derived from an EMBL/GenBank/DDBJ whole genome shotgun (WGS) entry which is preliminary data.</text>
</comment>
<name>A0A4Q1BHM8_TREME</name>
<reference evidence="2 3" key="1">
    <citation type="submission" date="2016-06" db="EMBL/GenBank/DDBJ databases">
        <title>Evolution of pathogenesis and genome organization in the Tremellales.</title>
        <authorList>
            <person name="Cuomo C."/>
            <person name="Litvintseva A."/>
            <person name="Heitman J."/>
            <person name="Chen Y."/>
            <person name="Sun S."/>
            <person name="Springer D."/>
            <person name="Dromer F."/>
            <person name="Young S."/>
            <person name="Zeng Q."/>
            <person name="Chapman S."/>
            <person name="Gujja S."/>
            <person name="Saif S."/>
            <person name="Birren B."/>
        </authorList>
    </citation>
    <scope>NUCLEOTIDE SEQUENCE [LARGE SCALE GENOMIC DNA]</scope>
    <source>
        <strain evidence="2 3">ATCC 28783</strain>
    </source>
</reference>
<feature type="region of interest" description="Disordered" evidence="1">
    <location>
        <begin position="82"/>
        <end position="124"/>
    </location>
</feature>
<proteinExistence type="predicted"/>
<dbReference type="EMBL" id="SDIL01000077">
    <property type="protein sequence ID" value="RXK37100.1"/>
    <property type="molecule type" value="Genomic_DNA"/>
</dbReference>
<accession>A0A4Q1BHM8</accession>
<sequence length="124" mass="13370">MGLRIGTGMGLRIGTGMGLRIGTGMRIRLGMGIRIGMGMGMELGMRLRIRMIPRDQVAENRGGNGSDYGFGPWGGVGYLRRKTTHHLPSDPSELTRQPHFEPVAGFGPSSYQRREGPAESGDVG</sequence>
<dbReference type="Proteomes" id="UP000289152">
    <property type="component" value="Unassembled WGS sequence"/>
</dbReference>
<evidence type="ECO:0000313" key="2">
    <source>
        <dbReference type="EMBL" id="RXK37100.1"/>
    </source>
</evidence>
<keyword evidence="3" id="KW-1185">Reference proteome</keyword>
<evidence type="ECO:0000313" key="3">
    <source>
        <dbReference type="Proteomes" id="UP000289152"/>
    </source>
</evidence>
<gene>
    <name evidence="2" type="ORF">M231_05616</name>
</gene>
<dbReference type="AlphaFoldDB" id="A0A4Q1BHM8"/>
<organism evidence="2 3">
    <name type="scientific">Tremella mesenterica</name>
    <name type="common">Jelly fungus</name>
    <dbReference type="NCBI Taxonomy" id="5217"/>
    <lineage>
        <taxon>Eukaryota</taxon>
        <taxon>Fungi</taxon>
        <taxon>Dikarya</taxon>
        <taxon>Basidiomycota</taxon>
        <taxon>Agaricomycotina</taxon>
        <taxon>Tremellomycetes</taxon>
        <taxon>Tremellales</taxon>
        <taxon>Tremellaceae</taxon>
        <taxon>Tremella</taxon>
    </lineage>
</organism>
<evidence type="ECO:0000256" key="1">
    <source>
        <dbReference type="SAM" id="MobiDB-lite"/>
    </source>
</evidence>
<protein>
    <submittedName>
        <fullName evidence="2">Uncharacterized protein</fullName>
    </submittedName>
</protein>
<dbReference type="InParanoid" id="A0A4Q1BHM8"/>